<dbReference type="InterPro" id="IPR056924">
    <property type="entry name" value="SH3_Tf2-1"/>
</dbReference>
<dbReference type="Pfam" id="PF03732">
    <property type="entry name" value="Retrotrans_gag"/>
    <property type="match status" value="1"/>
</dbReference>
<dbReference type="InterPro" id="IPR041373">
    <property type="entry name" value="RT_RNaseH"/>
</dbReference>
<dbReference type="GO" id="GO:0003677">
    <property type="term" value="F:DNA binding"/>
    <property type="evidence" value="ECO:0007669"/>
    <property type="project" value="UniProtKB-KW"/>
</dbReference>
<evidence type="ECO:0000256" key="9">
    <source>
        <dbReference type="ARBA" id="ARBA00022842"/>
    </source>
</evidence>
<dbReference type="SUPFAM" id="SSF57756">
    <property type="entry name" value="Retrovirus zinc finger-like domains"/>
    <property type="match status" value="1"/>
</dbReference>
<sequence>MDKNEKDLFIDIYGKIYIVMENPNHLNEPNEAIPKVNPVVPEPNQVADIHDPNKMVDILNDINLVDYDEEDPEEDPEEEPEEDVDIELEDDAELIFPYDVEGDKTPPHGDVSSDLVSSESESEDEEVDVAPEATAGTTTQKPYAIRDFLRGLFKVVESSSACDSSNVDGLAPWALRHDLEASHARARVMEAELGTCQTEIALLKSKDKNREKERELLNHDLENVDHALGNVLERMSVLESGENATLKKRLAEIETKLVWARIEHDTSERRDQVNTSMAEFVANMNRETGGAVAGGPEAGGAGAGGAGVGGAGPAAPEITGDCKERDKVKFTIATLQGHALTWWNGRIASMGINVANGTPWTEVRKWITNEICPQSVLQRLKHELYNLKLKGTDIDGYTNRFHELALLCPRMVEPEQVNVEQYILGLSKNIRGDVTSSRPAGIDEAVCMAYQLMGQIIQDKTDGCKNKKHGGDCWKCGKCGKLGHKTAACWSLDIKDVTYFNCNEKGHRKRDCTKLKKNGQGRNNREAVYKLRAMDAQQDLKVVTEKKVRIPLEGKKLVIEGNINNSCLKIVSCIKAQKYIENGCELFLKQESKLKRLEDVPVILYFLKVFPEELPGLPPPRQVEFRIDLILDATPLQGFSVYLKIDLRSGYHQLRIREEDIPFTAFRTRYGHYKFQVIPFGLTNAHAVFMDLMNHVCKPYLDKFVIEFIDDILIYSKNKEEHDEHLKTILNLLRSKKLYTKFLKCDFWLDFVQFLGHVIDSSGVHVDPAKIKAIKNWATPTKVRQFLGLAGFGAVLMQREKVIAYASRQLKRNKENYTTHDLELGAVVFVLRLWRHYLCGTKCTVYTDHKSLQYILDQKELNMRHRRWIELLSDYDCVIRYYPGKANVVADALSRKDKEPIRVCALVVTVHNNVPEQIQNAQVETCKDKNIGAEGFLGKWEPSEVRSDGTKCLKGRAWLLLFGGLRVLIMLKSHKSKYSIHPGSDKMYHDLKKLYWWPNIKAYIATYVRNVEDKILVPKPPKNCARCAKYGHPVNGPYCQGCTLLREKLEEDLVTYFQNFQNTSESSDDSTNVVNAPREPFVVKKDHGVNPPHIDECCCECGFDQTQPPQFPVIHPPPQETSIEILHDQENVINSVQTFLWKFNRYSFFETPKVLLLAWDRVFEIKDALGTKQYKLEDIQELFRQLLNDVQNIHEELAEYINTSGWNRPVFYDDDDDDDIDYTIEITPVLSIEEPVDSLSMRDKHLDTIPATESDEVIKSSVEDLVSIPSEFEGIPDTMCDVHLVNNPTPLEAKDHFEIVINSNDDISSSDDDSLYNENIEVSLRRVVPKNYDPKGERFLIASRFPTPPLAYAFFSPEATVKGFYNSNSSDFDQTQPPQFPVIHSSPQETSIEILHDQENELAEYINTPGWNRPAFYNNDDDDDVDYTITITPVLSTKKPDNSLSMGDEHLDTISATESDEVIKYSVENLVPIPSESEGIPDTMCDVHLINNPTPLEAKDHFEIVINSNDDISSSDDDYLYNENIEYVEASPHDSELVSLEVAEIVIPKEEEIEDDKLREKLLNVHLLIANIKALKDNPTPSSEFLTKSFSTSPKSFLEETNTFHNSLPKFKNFCFDWEDISSGSTTTHSNISLLDYEAFYFNDDHIEEISGGSTTTHSDISLSEYDSNLPDPSELISILNSRIRENLSSTTRVNLPVKDNHSSLLAYVVWILLTYLMYPVIPPYLHSFGNEDAIFDPGITINHFYSFKPGLSHRLLHLAGSQPMLKSSYKADDGVIISIPPLVGGVTDVVVEIKGTVEKENKENDKIGTEPDKKGKRGKTRQYRRPITVEKEEKEKTYKFNGQNMQIQEVYLIQVKRQGLNVPFTQSNITRVKAAKSERAIQTLEDMLRACVMDFGRGWDKHLPLAEFSYNNSYHTSIKVAPFEALYGRKCRSPVCWNEVGDAQLTGLEMIRETTEMIKCLSDKDLIIPLDEVRIDEKLHFIKEPIEIMDRKVKQLKQSRIPIVKVHGIRAAPFEALYGRKCRSSICWIEVGDSQLTGPELIQKTIKKIVQIKNRLLTARSRQKSTVDVRRKPLEFDVGDMVMLKIIDRIGPVAYKLELPDELRGIHNTFHVSNLKKCLVDENLIIRIEEIQLDDKLHFIEEPLQIMDREVKQLKQSHIPIVKVCWNSRRGPKFTQEREDYFKSKYLHLFANKKKASMKNRAPRRRSHQEVTM</sequence>
<reference evidence="18" key="1">
    <citation type="journal article" date="2019" name="Sci. Rep.">
        <title>Draft genome of Tanacetum cinerariifolium, the natural source of mosquito coil.</title>
        <authorList>
            <person name="Yamashiro T."/>
            <person name="Shiraishi A."/>
            <person name="Satake H."/>
            <person name="Nakayama K."/>
        </authorList>
    </citation>
    <scope>NUCLEOTIDE SEQUENCE</scope>
</reference>
<gene>
    <name evidence="18" type="ORF">Tci_020050</name>
</gene>
<dbReference type="InterPro" id="IPR012337">
    <property type="entry name" value="RNaseH-like_sf"/>
</dbReference>
<keyword evidence="10" id="KW-0229">DNA integration</keyword>
<evidence type="ECO:0000313" key="18">
    <source>
        <dbReference type="EMBL" id="GEU48072.1"/>
    </source>
</evidence>
<dbReference type="PANTHER" id="PTHR37984:SF5">
    <property type="entry name" value="PROTEIN NYNRIN-LIKE"/>
    <property type="match status" value="1"/>
</dbReference>
<keyword evidence="11" id="KW-0695">RNA-directed DNA polymerase</keyword>
<feature type="region of interest" description="Disordered" evidence="16">
    <location>
        <begin position="1802"/>
        <end position="1825"/>
    </location>
</feature>
<keyword evidence="3" id="KW-0548">Nucleotidyltransferase</keyword>
<dbReference type="GO" id="GO:0003964">
    <property type="term" value="F:RNA-directed DNA polymerase activity"/>
    <property type="evidence" value="ECO:0007669"/>
    <property type="project" value="UniProtKB-KW"/>
</dbReference>
<dbReference type="Pfam" id="PF00078">
    <property type="entry name" value="RVT_1"/>
    <property type="match status" value="1"/>
</dbReference>
<dbReference type="InterPro" id="IPR041588">
    <property type="entry name" value="Integrase_H2C2"/>
</dbReference>
<evidence type="ECO:0000256" key="14">
    <source>
        <dbReference type="ARBA" id="ARBA00023172"/>
    </source>
</evidence>
<comment type="caution">
    <text evidence="18">The sequence shown here is derived from an EMBL/GenBank/DDBJ whole genome shotgun (WGS) entry which is preliminary data.</text>
</comment>
<keyword evidence="7" id="KW-0255">Endonuclease</keyword>
<keyword evidence="13" id="KW-0238">DNA-binding</keyword>
<keyword evidence="5" id="KW-0479">Metal-binding</keyword>
<feature type="compositionally biased region" description="Low complexity" evidence="16">
    <location>
        <begin position="110"/>
        <end position="119"/>
    </location>
</feature>
<evidence type="ECO:0000256" key="3">
    <source>
        <dbReference type="ARBA" id="ARBA00022695"/>
    </source>
</evidence>
<dbReference type="InterPro" id="IPR043128">
    <property type="entry name" value="Rev_trsase/Diguanyl_cyclase"/>
</dbReference>
<dbReference type="Pfam" id="PF17917">
    <property type="entry name" value="RT_RNaseH"/>
    <property type="match status" value="1"/>
</dbReference>
<keyword evidence="1" id="KW-0645">Protease</keyword>
<dbReference type="GO" id="GO:0008270">
    <property type="term" value="F:zinc ion binding"/>
    <property type="evidence" value="ECO:0007669"/>
    <property type="project" value="InterPro"/>
</dbReference>
<dbReference type="Gene3D" id="3.30.70.270">
    <property type="match status" value="1"/>
</dbReference>
<dbReference type="Gene3D" id="3.10.10.10">
    <property type="entry name" value="HIV Type 1 Reverse Transcriptase, subunit A, domain 1"/>
    <property type="match status" value="1"/>
</dbReference>
<accession>A0A6L2KHE7</accession>
<keyword evidence="12" id="KW-0239">DNA-directed DNA polymerase</keyword>
<keyword evidence="8" id="KW-0378">Hydrolase</keyword>
<dbReference type="InterPro" id="IPR001878">
    <property type="entry name" value="Znf_CCHC"/>
</dbReference>
<evidence type="ECO:0000259" key="17">
    <source>
        <dbReference type="SMART" id="SM00343"/>
    </source>
</evidence>
<dbReference type="SUPFAM" id="SSF53098">
    <property type="entry name" value="Ribonuclease H-like"/>
    <property type="match status" value="1"/>
</dbReference>
<keyword evidence="14" id="KW-0233">DNA recombination</keyword>
<evidence type="ECO:0000256" key="5">
    <source>
        <dbReference type="ARBA" id="ARBA00022723"/>
    </source>
</evidence>
<dbReference type="EMBL" id="BKCJ010002367">
    <property type="protein sequence ID" value="GEU48072.1"/>
    <property type="molecule type" value="Genomic_DNA"/>
</dbReference>
<feature type="compositionally biased region" description="Acidic residues" evidence="16">
    <location>
        <begin position="120"/>
        <end position="129"/>
    </location>
</feature>
<keyword evidence="4" id="KW-0540">Nuclease</keyword>
<keyword evidence="2" id="KW-0808">Transferase</keyword>
<feature type="compositionally biased region" description="Basic residues" evidence="16">
    <location>
        <begin position="1815"/>
        <end position="1825"/>
    </location>
</feature>
<dbReference type="Gene3D" id="4.10.60.10">
    <property type="entry name" value="Zinc finger, CCHC-type"/>
    <property type="match status" value="1"/>
</dbReference>
<protein>
    <submittedName>
        <fullName evidence="18">Retrotransposon protein, putative, Ty3-gypsy subclass</fullName>
    </submittedName>
</protein>
<feature type="domain" description="CCHC-type" evidence="17">
    <location>
        <begin position="500"/>
        <end position="514"/>
    </location>
</feature>
<dbReference type="CDD" id="cd01647">
    <property type="entry name" value="RT_LTR"/>
    <property type="match status" value="1"/>
</dbReference>
<evidence type="ECO:0000256" key="11">
    <source>
        <dbReference type="ARBA" id="ARBA00022918"/>
    </source>
</evidence>
<evidence type="ECO:0000256" key="2">
    <source>
        <dbReference type="ARBA" id="ARBA00022679"/>
    </source>
</evidence>
<evidence type="ECO:0000256" key="4">
    <source>
        <dbReference type="ARBA" id="ARBA00022722"/>
    </source>
</evidence>
<dbReference type="SUPFAM" id="SSF56672">
    <property type="entry name" value="DNA/RNA polymerases"/>
    <property type="match status" value="1"/>
</dbReference>
<dbReference type="InterPro" id="IPR043502">
    <property type="entry name" value="DNA/RNA_pol_sf"/>
</dbReference>
<feature type="compositionally biased region" description="Gly residues" evidence="16">
    <location>
        <begin position="291"/>
        <end position="312"/>
    </location>
</feature>
<dbReference type="GO" id="GO:0015074">
    <property type="term" value="P:DNA integration"/>
    <property type="evidence" value="ECO:0007669"/>
    <property type="project" value="UniProtKB-KW"/>
</dbReference>
<feature type="domain" description="CCHC-type" evidence="17">
    <location>
        <begin position="475"/>
        <end position="491"/>
    </location>
</feature>
<dbReference type="GO" id="GO:0004519">
    <property type="term" value="F:endonuclease activity"/>
    <property type="evidence" value="ECO:0007669"/>
    <property type="project" value="UniProtKB-KW"/>
</dbReference>
<dbReference type="PANTHER" id="PTHR37984">
    <property type="entry name" value="PROTEIN CBG26694"/>
    <property type="match status" value="1"/>
</dbReference>
<keyword evidence="15" id="KW-0175">Coiled coil</keyword>
<evidence type="ECO:0000256" key="16">
    <source>
        <dbReference type="SAM" id="MobiDB-lite"/>
    </source>
</evidence>
<feature type="region of interest" description="Disordered" evidence="16">
    <location>
        <begin position="100"/>
        <end position="130"/>
    </location>
</feature>
<dbReference type="GO" id="GO:0006508">
    <property type="term" value="P:proteolysis"/>
    <property type="evidence" value="ECO:0007669"/>
    <property type="project" value="UniProtKB-KW"/>
</dbReference>
<dbReference type="SMART" id="SM00343">
    <property type="entry name" value="ZnF_C2HC"/>
    <property type="match status" value="2"/>
</dbReference>
<dbReference type="InterPro" id="IPR036397">
    <property type="entry name" value="RNaseH_sf"/>
</dbReference>
<dbReference type="Gene3D" id="1.10.340.70">
    <property type="match status" value="1"/>
</dbReference>
<keyword evidence="6" id="KW-0064">Aspartyl protease</keyword>
<evidence type="ECO:0000256" key="15">
    <source>
        <dbReference type="SAM" id="Coils"/>
    </source>
</evidence>
<evidence type="ECO:0000256" key="12">
    <source>
        <dbReference type="ARBA" id="ARBA00022932"/>
    </source>
</evidence>
<evidence type="ECO:0000256" key="13">
    <source>
        <dbReference type="ARBA" id="ARBA00023125"/>
    </source>
</evidence>
<dbReference type="GO" id="GO:0006310">
    <property type="term" value="P:DNA recombination"/>
    <property type="evidence" value="ECO:0007669"/>
    <property type="project" value="UniProtKB-KW"/>
</dbReference>
<dbReference type="InterPro" id="IPR000477">
    <property type="entry name" value="RT_dom"/>
</dbReference>
<dbReference type="GO" id="GO:0003887">
    <property type="term" value="F:DNA-directed DNA polymerase activity"/>
    <property type="evidence" value="ECO:0007669"/>
    <property type="project" value="UniProtKB-KW"/>
</dbReference>
<dbReference type="Pfam" id="PF24626">
    <property type="entry name" value="SH3_Tf2-1"/>
    <property type="match status" value="1"/>
</dbReference>
<evidence type="ECO:0000256" key="10">
    <source>
        <dbReference type="ARBA" id="ARBA00022908"/>
    </source>
</evidence>
<dbReference type="Gene3D" id="3.30.420.10">
    <property type="entry name" value="Ribonuclease H-like superfamily/Ribonuclease H"/>
    <property type="match status" value="1"/>
</dbReference>
<dbReference type="InterPro" id="IPR005162">
    <property type="entry name" value="Retrotrans_gag_dom"/>
</dbReference>
<feature type="region of interest" description="Disordered" evidence="16">
    <location>
        <begin position="288"/>
        <end position="312"/>
    </location>
</feature>
<name>A0A6L2KHE7_TANCI</name>
<dbReference type="GO" id="GO:0004190">
    <property type="term" value="F:aspartic-type endopeptidase activity"/>
    <property type="evidence" value="ECO:0007669"/>
    <property type="project" value="UniProtKB-KW"/>
</dbReference>
<evidence type="ECO:0000256" key="1">
    <source>
        <dbReference type="ARBA" id="ARBA00022670"/>
    </source>
</evidence>
<evidence type="ECO:0000256" key="7">
    <source>
        <dbReference type="ARBA" id="ARBA00022759"/>
    </source>
</evidence>
<keyword evidence="9" id="KW-0460">Magnesium</keyword>
<feature type="coiled-coil region" evidence="15">
    <location>
        <begin position="1176"/>
        <end position="1203"/>
    </location>
</feature>
<dbReference type="InterPro" id="IPR036875">
    <property type="entry name" value="Znf_CCHC_sf"/>
</dbReference>
<dbReference type="InterPro" id="IPR050951">
    <property type="entry name" value="Retrovirus_Pol_polyprotein"/>
</dbReference>
<evidence type="ECO:0000256" key="6">
    <source>
        <dbReference type="ARBA" id="ARBA00022750"/>
    </source>
</evidence>
<evidence type="ECO:0000256" key="8">
    <source>
        <dbReference type="ARBA" id="ARBA00022801"/>
    </source>
</evidence>
<proteinExistence type="predicted"/>
<dbReference type="Pfam" id="PF17921">
    <property type="entry name" value="Integrase_H2C2"/>
    <property type="match status" value="1"/>
</dbReference>
<organism evidence="18">
    <name type="scientific">Tanacetum cinerariifolium</name>
    <name type="common">Dalmatian daisy</name>
    <name type="synonym">Chrysanthemum cinerariifolium</name>
    <dbReference type="NCBI Taxonomy" id="118510"/>
    <lineage>
        <taxon>Eukaryota</taxon>
        <taxon>Viridiplantae</taxon>
        <taxon>Streptophyta</taxon>
        <taxon>Embryophyta</taxon>
        <taxon>Tracheophyta</taxon>
        <taxon>Spermatophyta</taxon>
        <taxon>Magnoliopsida</taxon>
        <taxon>eudicotyledons</taxon>
        <taxon>Gunneridae</taxon>
        <taxon>Pentapetalae</taxon>
        <taxon>asterids</taxon>
        <taxon>campanulids</taxon>
        <taxon>Asterales</taxon>
        <taxon>Asteraceae</taxon>
        <taxon>Asteroideae</taxon>
        <taxon>Anthemideae</taxon>
        <taxon>Anthemidinae</taxon>
        <taxon>Tanacetum</taxon>
    </lineage>
</organism>
<feature type="compositionally biased region" description="Basic and acidic residues" evidence="16">
    <location>
        <begin position="1802"/>
        <end position="1814"/>
    </location>
</feature>
<dbReference type="CDD" id="cd09274">
    <property type="entry name" value="RNase_HI_RT_Ty3"/>
    <property type="match status" value="1"/>
</dbReference>